<evidence type="ECO:0000313" key="1">
    <source>
        <dbReference type="EMBL" id="MFB2882255.1"/>
    </source>
</evidence>
<gene>
    <name evidence="1" type="ORF">ACE1CC_35870</name>
</gene>
<sequence>MEIADDESMSEKFNELRADIDRLRRKSIDDLNRSIYQKEKHLGELESKINQATTRWNMIQNFLSAQGIKSADMMPTFDNLLSPAIVAKEYEADDEDDEY</sequence>
<reference evidence="1 2" key="1">
    <citation type="submission" date="2024-09" db="EMBL/GenBank/DDBJ databases">
        <title>Floridaenema gen nov. (Aerosakkonemataceae, Aerosakkonematales ord. nov., Cyanobacteria) from benthic tropical and subtropical fresh waters, with the description of four new species.</title>
        <authorList>
            <person name="Moretto J.A."/>
            <person name="Berthold D.E."/>
            <person name="Lefler F.W."/>
            <person name="Huang I.-S."/>
            <person name="Laughinghouse H. IV."/>
        </authorList>
    </citation>
    <scope>NUCLEOTIDE SEQUENCE [LARGE SCALE GENOMIC DNA]</scope>
    <source>
        <strain evidence="1 2">BLCC-F46</strain>
    </source>
</reference>
<proteinExistence type="predicted"/>
<accession>A0ABV4XHG9</accession>
<name>A0ABV4XHG9_9CYAN</name>
<organism evidence="1 2">
    <name type="scientific">Floridaenema aerugineum BLCC-F46</name>
    <dbReference type="NCBI Taxonomy" id="3153654"/>
    <lineage>
        <taxon>Bacteria</taxon>
        <taxon>Bacillati</taxon>
        <taxon>Cyanobacteriota</taxon>
        <taxon>Cyanophyceae</taxon>
        <taxon>Oscillatoriophycideae</taxon>
        <taxon>Aerosakkonematales</taxon>
        <taxon>Aerosakkonemataceae</taxon>
        <taxon>Floridanema</taxon>
        <taxon>Floridanema aerugineum</taxon>
    </lineage>
</organism>
<dbReference type="EMBL" id="JBHFNQ010000263">
    <property type="protein sequence ID" value="MFB2882255.1"/>
    <property type="molecule type" value="Genomic_DNA"/>
</dbReference>
<keyword evidence="2" id="KW-1185">Reference proteome</keyword>
<dbReference type="Proteomes" id="UP001576774">
    <property type="component" value="Unassembled WGS sequence"/>
</dbReference>
<protein>
    <submittedName>
        <fullName evidence="1">Uncharacterized protein</fullName>
    </submittedName>
</protein>
<comment type="caution">
    <text evidence="1">The sequence shown here is derived from an EMBL/GenBank/DDBJ whole genome shotgun (WGS) entry which is preliminary data.</text>
</comment>
<evidence type="ECO:0000313" key="2">
    <source>
        <dbReference type="Proteomes" id="UP001576774"/>
    </source>
</evidence>